<feature type="domain" description="FYVE-type" evidence="5">
    <location>
        <begin position="125"/>
        <end position="180"/>
    </location>
</feature>
<reference evidence="6 8" key="1">
    <citation type="submission" date="2015-02" db="EMBL/GenBank/DDBJ databases">
        <authorList>
            <person name="Chooi Y.-H."/>
        </authorList>
    </citation>
    <scope>NUCLEOTIDE SEQUENCE [LARGE SCALE GENOMIC DNA]</scope>
    <source>
        <strain evidence="6">E3</strain>
    </source>
</reference>
<dbReference type="InterPro" id="IPR011011">
    <property type="entry name" value="Znf_FYVE_PHD"/>
</dbReference>
<gene>
    <name evidence="6" type="ORF">PBRA_004789</name>
    <name evidence="7" type="ORF">PLBR_LOCUS572</name>
</gene>
<name>A0A0G4ILS4_PLABS</name>
<accession>A0A0G4ILS4</accession>
<evidence type="ECO:0000256" key="2">
    <source>
        <dbReference type="ARBA" id="ARBA00022771"/>
    </source>
</evidence>
<dbReference type="InterPro" id="IPR013083">
    <property type="entry name" value="Znf_RING/FYVE/PHD"/>
</dbReference>
<dbReference type="PROSITE" id="PS50178">
    <property type="entry name" value="ZF_FYVE"/>
    <property type="match status" value="1"/>
</dbReference>
<evidence type="ECO:0000256" key="3">
    <source>
        <dbReference type="ARBA" id="ARBA00022833"/>
    </source>
</evidence>
<reference evidence="7 9" key="2">
    <citation type="submission" date="2018-03" db="EMBL/GenBank/DDBJ databases">
        <authorList>
            <person name="Fogelqvist J."/>
        </authorList>
    </citation>
    <scope>NUCLEOTIDE SEQUENCE [LARGE SCALE GENOMIC DNA]</scope>
</reference>
<dbReference type="EMBL" id="CDSF01000046">
    <property type="protein sequence ID" value="CEO96099.1"/>
    <property type="molecule type" value="Genomic_DNA"/>
</dbReference>
<dbReference type="InterPro" id="IPR000306">
    <property type="entry name" value="Znf_FYVE"/>
</dbReference>
<evidence type="ECO:0000313" key="9">
    <source>
        <dbReference type="Proteomes" id="UP000290189"/>
    </source>
</evidence>
<geneLocation type="mitochondrion" evidence="7"/>
<proteinExistence type="predicted"/>
<protein>
    <recommendedName>
        <fullName evidence="5">FYVE-type domain-containing protein</fullName>
    </recommendedName>
</protein>
<evidence type="ECO:0000313" key="7">
    <source>
        <dbReference type="EMBL" id="SPQ93357.1"/>
    </source>
</evidence>
<sequence length="312" mass="35547">MEDPQRLIADWIPPDLKPPVWVDRKAYSACRSCGQTFHGKPFHCRLCGEMFDDKCTAKYHVPDTFKVKNKPGPCRVCFGCRNLCMAYRDHRTGMNLTDARKPMFRCNIVDGIRHIYPPAGWQTADVDGEMCKTCCRTGVKRHHCLVCGELSCGDCSSKMDVPRAFNLKQKSGPQRVCNECRFLIVEGAVLCEFASQGQFLPFQKVFTPRTPQSQKASPPTSLAQPTVPETAIILRVEWADGDGFVTNLKVGELWDLDIINKVLCDQCVLEREFVYLCKGRPVAREHWTAFIARDLRPTLYIRRASFTIRYVQ</sequence>
<evidence type="ECO:0000256" key="4">
    <source>
        <dbReference type="PROSITE-ProRule" id="PRU00091"/>
    </source>
</evidence>
<dbReference type="SUPFAM" id="SSF57903">
    <property type="entry name" value="FYVE/PHD zinc finger"/>
    <property type="match status" value="2"/>
</dbReference>
<dbReference type="AlphaFoldDB" id="A0A0G4ILS4"/>
<dbReference type="Pfam" id="PF01363">
    <property type="entry name" value="FYVE"/>
    <property type="match status" value="2"/>
</dbReference>
<dbReference type="EMBL" id="OVEO01000001">
    <property type="protein sequence ID" value="SPQ93357.1"/>
    <property type="molecule type" value="Genomic_DNA"/>
</dbReference>
<evidence type="ECO:0000259" key="5">
    <source>
        <dbReference type="PROSITE" id="PS50178"/>
    </source>
</evidence>
<keyword evidence="2 4" id="KW-0863">Zinc-finger</keyword>
<evidence type="ECO:0000256" key="1">
    <source>
        <dbReference type="ARBA" id="ARBA00022723"/>
    </source>
</evidence>
<dbReference type="OrthoDB" id="79871at2759"/>
<keyword evidence="8" id="KW-1185">Reference proteome</keyword>
<evidence type="ECO:0000313" key="8">
    <source>
        <dbReference type="Proteomes" id="UP000039324"/>
    </source>
</evidence>
<dbReference type="Proteomes" id="UP000290189">
    <property type="component" value="Unassembled WGS sequence"/>
</dbReference>
<dbReference type="STRING" id="37360.A0A0G4ILS4"/>
<dbReference type="Gene3D" id="3.30.40.10">
    <property type="entry name" value="Zinc/RING finger domain, C3HC4 (zinc finger)"/>
    <property type="match status" value="2"/>
</dbReference>
<dbReference type="SMART" id="SM00064">
    <property type="entry name" value="FYVE"/>
    <property type="match status" value="2"/>
</dbReference>
<keyword evidence="7" id="KW-0496">Mitochondrion</keyword>
<dbReference type="GO" id="GO:0008270">
    <property type="term" value="F:zinc ion binding"/>
    <property type="evidence" value="ECO:0007669"/>
    <property type="project" value="UniProtKB-KW"/>
</dbReference>
<keyword evidence="3" id="KW-0862">Zinc</keyword>
<dbReference type="Proteomes" id="UP000039324">
    <property type="component" value="Unassembled WGS sequence"/>
</dbReference>
<dbReference type="InterPro" id="IPR017455">
    <property type="entry name" value="Znf_FYVE-rel"/>
</dbReference>
<keyword evidence="1" id="KW-0479">Metal-binding</keyword>
<evidence type="ECO:0000313" key="6">
    <source>
        <dbReference type="EMBL" id="CEO96099.1"/>
    </source>
</evidence>
<organism evidence="6 8">
    <name type="scientific">Plasmodiophora brassicae</name>
    <name type="common">Clubroot disease agent</name>
    <dbReference type="NCBI Taxonomy" id="37360"/>
    <lineage>
        <taxon>Eukaryota</taxon>
        <taxon>Sar</taxon>
        <taxon>Rhizaria</taxon>
        <taxon>Endomyxa</taxon>
        <taxon>Phytomyxea</taxon>
        <taxon>Plasmodiophorida</taxon>
        <taxon>Plasmodiophoridae</taxon>
        <taxon>Plasmodiophora</taxon>
    </lineage>
</organism>